<keyword evidence="3" id="KW-1185">Reference proteome</keyword>
<dbReference type="InterPro" id="IPR037401">
    <property type="entry name" value="SnoaL-like"/>
</dbReference>
<sequence>MSEHITRLLAIEEIKALKAKYFRCLDTKDWEGLGECFCDDLDADFTAAPGPHTSSRAEYLAMIQKALKYAETVHYGHMPEITVLDASAARGVWAMQDMVKMPAMTLTGFGHYHEEYRLEDGQWRISRILLTRLMLDMEERSA</sequence>
<dbReference type="KEGG" id="hja:BST95_10345"/>
<evidence type="ECO:0000313" key="2">
    <source>
        <dbReference type="EMBL" id="PLW86597.1"/>
    </source>
</evidence>
<dbReference type="RefSeq" id="WP_084199261.1">
    <property type="nucleotide sequence ID" value="NZ_BMYL01000002.1"/>
</dbReference>
<comment type="caution">
    <text evidence="2">The sequence shown here is derived from an EMBL/GenBank/DDBJ whole genome shotgun (WGS) entry which is preliminary data.</text>
</comment>
<proteinExistence type="predicted"/>
<protein>
    <submittedName>
        <fullName evidence="2">Nuclear transport factor 2 family protein</fullName>
    </submittedName>
</protein>
<accession>A0AAP8SNG3</accession>
<dbReference type="AlphaFoldDB" id="A0AAP8SNG3"/>
<dbReference type="Proteomes" id="UP000235162">
    <property type="component" value="Unassembled WGS sequence"/>
</dbReference>
<reference evidence="2 3" key="1">
    <citation type="submission" date="2018-01" db="EMBL/GenBank/DDBJ databases">
        <title>The draft genome sequence of Halioglobus japonicus S1-36.</title>
        <authorList>
            <person name="Du Z.-J."/>
            <person name="Shi M.-J."/>
        </authorList>
    </citation>
    <scope>NUCLEOTIDE SEQUENCE [LARGE SCALE GENOMIC DNA]</scope>
    <source>
        <strain evidence="2 3">S1-36</strain>
    </source>
</reference>
<dbReference type="Gene3D" id="3.10.450.50">
    <property type="match status" value="1"/>
</dbReference>
<organism evidence="2 3">
    <name type="scientific">Halioglobus japonicus</name>
    <dbReference type="NCBI Taxonomy" id="930805"/>
    <lineage>
        <taxon>Bacteria</taxon>
        <taxon>Pseudomonadati</taxon>
        <taxon>Pseudomonadota</taxon>
        <taxon>Gammaproteobacteria</taxon>
        <taxon>Cellvibrionales</taxon>
        <taxon>Halieaceae</taxon>
        <taxon>Halioglobus</taxon>
    </lineage>
</organism>
<dbReference type="Pfam" id="PF13577">
    <property type="entry name" value="SnoaL_4"/>
    <property type="match status" value="1"/>
</dbReference>
<evidence type="ECO:0000259" key="1">
    <source>
        <dbReference type="Pfam" id="PF13577"/>
    </source>
</evidence>
<dbReference type="InterPro" id="IPR032710">
    <property type="entry name" value="NTF2-like_dom_sf"/>
</dbReference>
<name>A0AAP8SNG3_9GAMM</name>
<feature type="domain" description="SnoaL-like" evidence="1">
    <location>
        <begin position="7"/>
        <end position="127"/>
    </location>
</feature>
<dbReference type="SUPFAM" id="SSF54427">
    <property type="entry name" value="NTF2-like"/>
    <property type="match status" value="1"/>
</dbReference>
<dbReference type="EMBL" id="PKUR01000002">
    <property type="protein sequence ID" value="PLW86597.1"/>
    <property type="molecule type" value="Genomic_DNA"/>
</dbReference>
<gene>
    <name evidence="2" type="ORF">C0029_09375</name>
</gene>
<evidence type="ECO:0000313" key="3">
    <source>
        <dbReference type="Proteomes" id="UP000235162"/>
    </source>
</evidence>